<feature type="transmembrane region" description="Helical" evidence="1">
    <location>
        <begin position="109"/>
        <end position="130"/>
    </location>
</feature>
<proteinExistence type="predicted"/>
<name>A0A327YEV2_9BACL</name>
<dbReference type="OrthoDB" id="2622664at2"/>
<sequence>MFAKRIAAAILSSVVLSGVFGLIEYVPESERDPNVLYFSFLGTFVVTFIYSLPVFFIVGIPTSMLIDWIMRKSRFHKAKYLLELLLYTLLGAFFGILVLAVFIEWSMEALNGALLGSIGSILYFYVLLLLQKFNIRKNIGQSGAGGRK</sequence>
<dbReference type="EMBL" id="QLMH01000006">
    <property type="protein sequence ID" value="RAK19413.1"/>
    <property type="molecule type" value="Genomic_DNA"/>
</dbReference>
<feature type="transmembrane region" description="Helical" evidence="1">
    <location>
        <begin position="80"/>
        <end position="103"/>
    </location>
</feature>
<comment type="caution">
    <text evidence="2">The sequence shown here is derived from an EMBL/GenBank/DDBJ whole genome shotgun (WGS) entry which is preliminary data.</text>
</comment>
<dbReference type="Proteomes" id="UP000248555">
    <property type="component" value="Unassembled WGS sequence"/>
</dbReference>
<keyword evidence="1" id="KW-0472">Membrane</keyword>
<dbReference type="RefSeq" id="WP_111645076.1">
    <property type="nucleotide sequence ID" value="NZ_QLMH01000006.1"/>
</dbReference>
<accession>A0A327YEV2</accession>
<evidence type="ECO:0000313" key="3">
    <source>
        <dbReference type="Proteomes" id="UP000248555"/>
    </source>
</evidence>
<protein>
    <submittedName>
        <fullName evidence="2">Uncharacterized protein</fullName>
    </submittedName>
</protein>
<reference evidence="2 3" key="1">
    <citation type="submission" date="2018-06" db="EMBL/GenBank/DDBJ databases">
        <title>Genomic Encyclopedia of Type Strains, Phase III (KMG-III): the genomes of soil and plant-associated and newly described type strains.</title>
        <authorList>
            <person name="Whitman W."/>
        </authorList>
    </citation>
    <scope>NUCLEOTIDE SEQUENCE [LARGE SCALE GENOMIC DNA]</scope>
    <source>
        <strain evidence="2 3">CGMCC 1.8979</strain>
    </source>
</reference>
<evidence type="ECO:0000313" key="2">
    <source>
        <dbReference type="EMBL" id="RAK19413.1"/>
    </source>
</evidence>
<gene>
    <name evidence="2" type="ORF">B0I26_10633</name>
</gene>
<dbReference type="AlphaFoldDB" id="A0A327YEV2"/>
<evidence type="ECO:0000256" key="1">
    <source>
        <dbReference type="SAM" id="Phobius"/>
    </source>
</evidence>
<keyword evidence="1" id="KW-0812">Transmembrane</keyword>
<keyword evidence="1" id="KW-1133">Transmembrane helix</keyword>
<organism evidence="2 3">
    <name type="scientific">Paranoxybacillus vitaminiphilus</name>
    <dbReference type="NCBI Taxonomy" id="581036"/>
    <lineage>
        <taxon>Bacteria</taxon>
        <taxon>Bacillati</taxon>
        <taxon>Bacillota</taxon>
        <taxon>Bacilli</taxon>
        <taxon>Bacillales</taxon>
        <taxon>Anoxybacillaceae</taxon>
        <taxon>Paranoxybacillus</taxon>
    </lineage>
</organism>
<keyword evidence="3" id="KW-1185">Reference proteome</keyword>
<feature type="transmembrane region" description="Helical" evidence="1">
    <location>
        <begin position="37"/>
        <end position="60"/>
    </location>
</feature>